<dbReference type="Proteomes" id="UP001500523">
    <property type="component" value="Unassembled WGS sequence"/>
</dbReference>
<keyword evidence="2" id="KW-1185">Reference proteome</keyword>
<sequence length="181" mass="17506">MTSAPTPIVGIVGKLPAHGDFVRRGGPGAVLTRIDDWLDGELGGAVAAGTPLDAAVAALDGWRFAVASAEGLVIAVAVASGDGVGRIFPVVATVTSAAAGREAAETWCAAAADALVAVRDAGQGADAALAALAAVAAIDPPGDAAAPATGWWHPGADAPAGDDARLPVGDAFRALLSGRTG</sequence>
<reference evidence="2" key="1">
    <citation type="journal article" date="2019" name="Int. J. Syst. Evol. Microbiol.">
        <title>The Global Catalogue of Microorganisms (GCM) 10K type strain sequencing project: providing services to taxonomists for standard genome sequencing and annotation.</title>
        <authorList>
            <consortium name="The Broad Institute Genomics Platform"/>
            <consortium name="The Broad Institute Genome Sequencing Center for Infectious Disease"/>
            <person name="Wu L."/>
            <person name="Ma J."/>
        </authorList>
    </citation>
    <scope>NUCLEOTIDE SEQUENCE [LARGE SCALE GENOMIC DNA]</scope>
    <source>
        <strain evidence="2">JCM 17498</strain>
    </source>
</reference>
<organism evidence="1 2">
    <name type="scientific">Sphingomonas cynarae</name>
    <dbReference type="NCBI Taxonomy" id="930197"/>
    <lineage>
        <taxon>Bacteria</taxon>
        <taxon>Pseudomonadati</taxon>
        <taxon>Pseudomonadota</taxon>
        <taxon>Alphaproteobacteria</taxon>
        <taxon>Sphingomonadales</taxon>
        <taxon>Sphingomonadaceae</taxon>
        <taxon>Sphingomonas</taxon>
    </lineage>
</organism>
<protein>
    <recommendedName>
        <fullName evidence="3">Type VI secretion system-associated protein TagF</fullName>
    </recommendedName>
</protein>
<dbReference type="NCBIfam" id="TIGR03373">
    <property type="entry name" value="VI_minor_4"/>
    <property type="match status" value="1"/>
</dbReference>
<accession>A0ABP7E5L7</accession>
<comment type="caution">
    <text evidence="1">The sequence shown here is derived from an EMBL/GenBank/DDBJ whole genome shotgun (WGS) entry which is preliminary data.</text>
</comment>
<gene>
    <name evidence="1" type="ORF">GCM10022268_23090</name>
</gene>
<evidence type="ECO:0000313" key="2">
    <source>
        <dbReference type="Proteomes" id="UP001500523"/>
    </source>
</evidence>
<evidence type="ECO:0000313" key="1">
    <source>
        <dbReference type="EMBL" id="GAA3713700.1"/>
    </source>
</evidence>
<dbReference type="RefSeq" id="WP_344693545.1">
    <property type="nucleotide sequence ID" value="NZ_BAABBF010000005.1"/>
</dbReference>
<dbReference type="InterPro" id="IPR017748">
    <property type="entry name" value="TagF"/>
</dbReference>
<dbReference type="Pfam" id="PF09867">
    <property type="entry name" value="TagF_N"/>
    <property type="match status" value="1"/>
</dbReference>
<dbReference type="EMBL" id="BAABBF010000005">
    <property type="protein sequence ID" value="GAA3713700.1"/>
    <property type="molecule type" value="Genomic_DNA"/>
</dbReference>
<name>A0ABP7E5L7_9SPHN</name>
<proteinExistence type="predicted"/>
<dbReference type="Gene3D" id="3.40.1730.10">
    <property type="entry name" value="pa0076 domain"/>
    <property type="match status" value="1"/>
</dbReference>
<evidence type="ECO:0008006" key="3">
    <source>
        <dbReference type="Google" id="ProtNLM"/>
    </source>
</evidence>
<dbReference type="InterPro" id="IPR038225">
    <property type="entry name" value="TagF_sf"/>
</dbReference>